<feature type="transmembrane region" description="Helical" evidence="2">
    <location>
        <begin position="231"/>
        <end position="250"/>
    </location>
</feature>
<dbReference type="PANTHER" id="PTHR33619:SF3">
    <property type="entry name" value="POLYSACCHARIDE EXPORT PROTEIN GFCE-RELATED"/>
    <property type="match status" value="1"/>
</dbReference>
<name>A0ABS5JW52_9BACT</name>
<keyword evidence="2" id="KW-0812">Transmembrane</keyword>
<dbReference type="PROSITE" id="PS51257">
    <property type="entry name" value="PROKAR_LIPOPROTEIN"/>
    <property type="match status" value="1"/>
</dbReference>
<feature type="domain" description="Polysaccharide export protein N-terminal" evidence="3">
    <location>
        <begin position="40"/>
        <end position="134"/>
    </location>
</feature>
<evidence type="ECO:0000256" key="2">
    <source>
        <dbReference type="SAM" id="Phobius"/>
    </source>
</evidence>
<protein>
    <submittedName>
        <fullName evidence="4">Polysaccharide biosynthesis/export family protein</fullName>
    </submittedName>
</protein>
<dbReference type="InterPro" id="IPR003715">
    <property type="entry name" value="Poly_export_N"/>
</dbReference>
<keyword evidence="2" id="KW-0472">Membrane</keyword>
<proteinExistence type="predicted"/>
<comment type="caution">
    <text evidence="4">The sequence shown here is derived from an EMBL/GenBank/DDBJ whole genome shotgun (WGS) entry which is preliminary data.</text>
</comment>
<evidence type="ECO:0000256" key="1">
    <source>
        <dbReference type="ARBA" id="ARBA00022729"/>
    </source>
</evidence>
<dbReference type="Gene3D" id="3.10.560.10">
    <property type="entry name" value="Outer membrane lipoprotein wza domain like"/>
    <property type="match status" value="1"/>
</dbReference>
<accession>A0ABS5JW52</accession>
<reference evidence="4 5" key="1">
    <citation type="journal article" date="2015" name="Int. J. Syst. Evol. Microbiol.">
        <title>Carboxylicivirga linearis sp. nov., isolated from a sea cucumber culture pond.</title>
        <authorList>
            <person name="Wang F.Q."/>
            <person name="Zhou Y.X."/>
            <person name="Lin X.Z."/>
            <person name="Chen G.J."/>
            <person name="Du Z.J."/>
        </authorList>
    </citation>
    <scope>NUCLEOTIDE SEQUENCE [LARGE SCALE GENOMIC DNA]</scope>
    <source>
        <strain evidence="4 5">FB218</strain>
    </source>
</reference>
<gene>
    <name evidence="4" type="ORF">KEM10_12540</name>
</gene>
<keyword evidence="5" id="KW-1185">Reference proteome</keyword>
<keyword evidence="2" id="KW-1133">Transmembrane helix</keyword>
<keyword evidence="1" id="KW-0732">Signal</keyword>
<dbReference type="PANTHER" id="PTHR33619">
    <property type="entry name" value="POLYSACCHARIDE EXPORT PROTEIN GFCE-RELATED"/>
    <property type="match status" value="1"/>
</dbReference>
<evidence type="ECO:0000313" key="4">
    <source>
        <dbReference type="EMBL" id="MBS2099112.1"/>
    </source>
</evidence>
<sequence>MKTITSLIILLVVLGCVPQKDIIYLQDEAMVDTLVKYTNENEKIKIKAFDQLYLQVTSLDDGRINFMSNDANRYGGGRSENDLAMVSYVVDDKGNIQLPIIGQFYVLGLNTDEAANKIQKELEMYLNEPTVKVSFVNKNITVLGYVENPGRYFYATEHINIFQALGMAGDVNVYGNRKYAVVVREENNTVTKQRIDLTDVDLLGKNTFYLKPNDVVYVEPMNKRKWGIDTFPWALILSGITTFILVANYINND</sequence>
<evidence type="ECO:0000313" key="5">
    <source>
        <dbReference type="Proteomes" id="UP000708576"/>
    </source>
</evidence>
<dbReference type="EMBL" id="JAGUCO010000008">
    <property type="protein sequence ID" value="MBS2099112.1"/>
    <property type="molecule type" value="Genomic_DNA"/>
</dbReference>
<dbReference type="InterPro" id="IPR049712">
    <property type="entry name" value="Poly_export"/>
</dbReference>
<organism evidence="4 5">
    <name type="scientific">Carboxylicivirga linearis</name>
    <dbReference type="NCBI Taxonomy" id="1628157"/>
    <lineage>
        <taxon>Bacteria</taxon>
        <taxon>Pseudomonadati</taxon>
        <taxon>Bacteroidota</taxon>
        <taxon>Bacteroidia</taxon>
        <taxon>Marinilabiliales</taxon>
        <taxon>Marinilabiliaceae</taxon>
        <taxon>Carboxylicivirga</taxon>
    </lineage>
</organism>
<evidence type="ECO:0000259" key="3">
    <source>
        <dbReference type="Pfam" id="PF02563"/>
    </source>
</evidence>
<dbReference type="Proteomes" id="UP000708576">
    <property type="component" value="Unassembled WGS sequence"/>
</dbReference>
<dbReference type="Pfam" id="PF02563">
    <property type="entry name" value="Poly_export"/>
    <property type="match status" value="1"/>
</dbReference>
<dbReference type="RefSeq" id="WP_212216355.1">
    <property type="nucleotide sequence ID" value="NZ_JAGUCO010000008.1"/>
</dbReference>